<accession>A0A061GDH9</accession>
<reference evidence="1 2" key="1">
    <citation type="journal article" date="2013" name="Genome Biol.">
        <title>The genome sequence of the most widely cultivated cacao type and its use to identify candidate genes regulating pod color.</title>
        <authorList>
            <person name="Motamayor J.C."/>
            <person name="Mockaitis K."/>
            <person name="Schmutz J."/>
            <person name="Haiminen N."/>
            <person name="Iii D.L."/>
            <person name="Cornejo O."/>
            <person name="Findley S.D."/>
            <person name="Zheng P."/>
            <person name="Utro F."/>
            <person name="Royaert S."/>
            <person name="Saski C."/>
            <person name="Jenkins J."/>
            <person name="Podicheti R."/>
            <person name="Zhao M."/>
            <person name="Scheffler B.E."/>
            <person name="Stack J.C."/>
            <person name="Feltus F.A."/>
            <person name="Mustiga G.M."/>
            <person name="Amores F."/>
            <person name="Phillips W."/>
            <person name="Marelli J.P."/>
            <person name="May G.D."/>
            <person name="Shapiro H."/>
            <person name="Ma J."/>
            <person name="Bustamante C.D."/>
            <person name="Schnell R.J."/>
            <person name="Main D."/>
            <person name="Gilbert D."/>
            <person name="Parida L."/>
            <person name="Kuhn D.N."/>
        </authorList>
    </citation>
    <scope>NUCLEOTIDE SEQUENCE [LARGE SCALE GENOMIC DNA]</scope>
    <source>
        <strain evidence="2">cv. Matina 1-6</strain>
    </source>
</reference>
<proteinExistence type="predicted"/>
<gene>
    <name evidence="1" type="ORF">TCM_029086</name>
</gene>
<dbReference type="InParanoid" id="A0A061GDH9"/>
<protein>
    <submittedName>
        <fullName evidence="1">Uncharacterized protein</fullName>
    </submittedName>
</protein>
<organism evidence="1 2">
    <name type="scientific">Theobroma cacao</name>
    <name type="common">Cacao</name>
    <name type="synonym">Cocoa</name>
    <dbReference type="NCBI Taxonomy" id="3641"/>
    <lineage>
        <taxon>Eukaryota</taxon>
        <taxon>Viridiplantae</taxon>
        <taxon>Streptophyta</taxon>
        <taxon>Embryophyta</taxon>
        <taxon>Tracheophyta</taxon>
        <taxon>Spermatophyta</taxon>
        <taxon>Magnoliopsida</taxon>
        <taxon>eudicotyledons</taxon>
        <taxon>Gunneridae</taxon>
        <taxon>Pentapetalae</taxon>
        <taxon>rosids</taxon>
        <taxon>malvids</taxon>
        <taxon>Malvales</taxon>
        <taxon>Malvaceae</taxon>
        <taxon>Byttnerioideae</taxon>
        <taxon>Theobroma</taxon>
    </lineage>
</organism>
<dbReference type="HOGENOM" id="CLU_2473496_0_0_1"/>
<keyword evidence="2" id="KW-1185">Reference proteome</keyword>
<dbReference type="Gramene" id="EOY27172">
    <property type="protein sequence ID" value="EOY27172"/>
    <property type="gene ID" value="TCM_029086"/>
</dbReference>
<evidence type="ECO:0000313" key="2">
    <source>
        <dbReference type="Proteomes" id="UP000026915"/>
    </source>
</evidence>
<dbReference type="Proteomes" id="UP000026915">
    <property type="component" value="Chromosome 6"/>
</dbReference>
<dbReference type="EMBL" id="CM001884">
    <property type="protein sequence ID" value="EOY27172.1"/>
    <property type="molecule type" value="Genomic_DNA"/>
</dbReference>
<evidence type="ECO:0000313" key="1">
    <source>
        <dbReference type="EMBL" id="EOY27172.1"/>
    </source>
</evidence>
<dbReference type="AlphaFoldDB" id="A0A061GDH9"/>
<name>A0A061GDH9_THECC</name>
<sequence>MKTKAVTDQLFDRFGKEGVPLEGRANQPMRPIDMIDDCYYNRRLQKLMVAIGCSVATDRCTLLVIYSITHKHGLLQTSHLLGEMDTTY</sequence>